<comment type="caution">
    <text evidence="2">The sequence shown here is derived from an EMBL/GenBank/DDBJ whole genome shotgun (WGS) entry which is preliminary data.</text>
</comment>
<evidence type="ECO:0000313" key="3">
    <source>
        <dbReference type="Proteomes" id="UP000708208"/>
    </source>
</evidence>
<organism evidence="2 3">
    <name type="scientific">Allacma fusca</name>
    <dbReference type="NCBI Taxonomy" id="39272"/>
    <lineage>
        <taxon>Eukaryota</taxon>
        <taxon>Metazoa</taxon>
        <taxon>Ecdysozoa</taxon>
        <taxon>Arthropoda</taxon>
        <taxon>Hexapoda</taxon>
        <taxon>Collembola</taxon>
        <taxon>Symphypleona</taxon>
        <taxon>Sminthuridae</taxon>
        <taxon>Allacma</taxon>
    </lineage>
</organism>
<evidence type="ECO:0008006" key="4">
    <source>
        <dbReference type="Google" id="ProtNLM"/>
    </source>
</evidence>
<dbReference type="EMBL" id="CAJVCH010149505">
    <property type="protein sequence ID" value="CAG7727499.1"/>
    <property type="molecule type" value="Genomic_DNA"/>
</dbReference>
<name>A0A8J2JY22_9HEXA</name>
<proteinExistence type="predicted"/>
<evidence type="ECO:0000256" key="1">
    <source>
        <dbReference type="SAM" id="SignalP"/>
    </source>
</evidence>
<gene>
    <name evidence="2" type="ORF">AFUS01_LOCUS16339</name>
</gene>
<accession>A0A8J2JY22</accession>
<evidence type="ECO:0000313" key="2">
    <source>
        <dbReference type="EMBL" id="CAG7727499.1"/>
    </source>
</evidence>
<protein>
    <recommendedName>
        <fullName evidence="4">Secreted protein</fullName>
    </recommendedName>
</protein>
<keyword evidence="3" id="KW-1185">Reference proteome</keyword>
<keyword evidence="1" id="KW-0732">Signal</keyword>
<dbReference type="AlphaFoldDB" id="A0A8J2JY22"/>
<feature type="signal peptide" evidence="1">
    <location>
        <begin position="1"/>
        <end position="19"/>
    </location>
</feature>
<feature type="chain" id="PRO_5035256380" description="Secreted protein" evidence="1">
    <location>
        <begin position="20"/>
        <end position="77"/>
    </location>
</feature>
<reference evidence="2" key="1">
    <citation type="submission" date="2021-06" db="EMBL/GenBank/DDBJ databases">
        <authorList>
            <person name="Hodson N. C."/>
            <person name="Mongue J. A."/>
            <person name="Jaron S. K."/>
        </authorList>
    </citation>
    <scope>NUCLEOTIDE SEQUENCE</scope>
</reference>
<dbReference type="Proteomes" id="UP000708208">
    <property type="component" value="Unassembled WGS sequence"/>
</dbReference>
<sequence length="77" mass="8558">MVSLKFVVAIAFFATFASQSISMAWPVSQPESFDAEVIRPELPEGSIDNTRESRMWAPWTYAKPAGRGRFHTGGSSY</sequence>